<dbReference type="PANTHER" id="PTHR30273:SF2">
    <property type="entry name" value="PROTEIN FECR"/>
    <property type="match status" value="1"/>
</dbReference>
<feature type="domain" description="FecR protein" evidence="1">
    <location>
        <begin position="12"/>
        <end position="97"/>
    </location>
</feature>
<gene>
    <name evidence="3" type="ORF">ENN90_10020</name>
</gene>
<dbReference type="Pfam" id="PF04773">
    <property type="entry name" value="FecR"/>
    <property type="match status" value="1"/>
</dbReference>
<dbReference type="PANTHER" id="PTHR30273">
    <property type="entry name" value="PERIPLASMIC SIGNAL SENSOR AND SIGMA FACTOR ACTIVATOR FECR-RELATED"/>
    <property type="match status" value="1"/>
</dbReference>
<proteinExistence type="predicted"/>
<evidence type="ECO:0000259" key="2">
    <source>
        <dbReference type="Pfam" id="PF16344"/>
    </source>
</evidence>
<dbReference type="AlphaFoldDB" id="A0A831PKU5"/>
<dbReference type="InterPro" id="IPR032508">
    <property type="entry name" value="FecR_C"/>
</dbReference>
<dbReference type="Proteomes" id="UP000886047">
    <property type="component" value="Unassembled WGS sequence"/>
</dbReference>
<organism evidence="3">
    <name type="scientific">Mariniphaga anaerophila</name>
    <dbReference type="NCBI Taxonomy" id="1484053"/>
    <lineage>
        <taxon>Bacteria</taxon>
        <taxon>Pseudomonadati</taxon>
        <taxon>Bacteroidota</taxon>
        <taxon>Bacteroidia</taxon>
        <taxon>Marinilabiliales</taxon>
        <taxon>Prolixibacteraceae</taxon>
        <taxon>Mariniphaga</taxon>
    </lineage>
</organism>
<evidence type="ECO:0000259" key="1">
    <source>
        <dbReference type="Pfam" id="PF04773"/>
    </source>
</evidence>
<protein>
    <submittedName>
        <fullName evidence="3">DUF4974 domain-containing protein</fullName>
    </submittedName>
</protein>
<dbReference type="InterPro" id="IPR012373">
    <property type="entry name" value="Ferrdict_sens_TM"/>
</dbReference>
<name>A0A831PKU5_9BACT</name>
<evidence type="ECO:0000313" key="3">
    <source>
        <dbReference type="EMBL" id="HDR51935.1"/>
    </source>
</evidence>
<feature type="domain" description="Protein FecR C-terminal" evidence="2">
    <location>
        <begin position="147"/>
        <end position="213"/>
    </location>
</feature>
<dbReference type="EMBL" id="DSDK01000541">
    <property type="protein sequence ID" value="HDR51935.1"/>
    <property type="molecule type" value="Genomic_DNA"/>
</dbReference>
<reference evidence="3" key="1">
    <citation type="journal article" date="2020" name="mSystems">
        <title>Genome- and Community-Level Interaction Insights into Carbon Utilization and Element Cycling Functions of Hydrothermarchaeota in Hydrothermal Sediment.</title>
        <authorList>
            <person name="Zhou Z."/>
            <person name="Liu Y."/>
            <person name="Xu W."/>
            <person name="Pan J."/>
            <person name="Luo Z.H."/>
            <person name="Li M."/>
        </authorList>
    </citation>
    <scope>NUCLEOTIDE SEQUENCE [LARGE SCALE GENOMIC DNA]</scope>
    <source>
        <strain evidence="3">SpSt-1217</strain>
    </source>
</reference>
<accession>A0A831PKU5</accession>
<dbReference type="InterPro" id="IPR006860">
    <property type="entry name" value="FecR"/>
</dbReference>
<comment type="caution">
    <text evidence="3">The sequence shown here is derived from an EMBL/GenBank/DDBJ whole genome shotgun (WGS) entry which is preliminary data.</text>
</comment>
<dbReference type="Gene3D" id="2.60.120.1440">
    <property type="match status" value="1"/>
</dbReference>
<dbReference type="GO" id="GO:0016989">
    <property type="term" value="F:sigma factor antagonist activity"/>
    <property type="evidence" value="ECO:0007669"/>
    <property type="project" value="TreeGrafter"/>
</dbReference>
<sequence>EISSADKQVVNEYILPDGTVVALNSNSTLTFPKKFKNTIREVTITGEAFFDVYSDPEKPFIIHAGNAQVKVLGTSFNVCAYPNDETIEVVVETGIVEVSCQNSEIPEEPLALLLNAGEKGTLLHSLNKLEKTINTNANYLAWKTHNLVFDQTPLGEVVQYLKKTYHTQIQLNGDNVERLLLTAQFENKSVEFILNVVQLTFGLQLENENGNYILSESKTVNK</sequence>
<dbReference type="Pfam" id="PF16344">
    <property type="entry name" value="FecR_C"/>
    <property type="match status" value="1"/>
</dbReference>
<feature type="non-terminal residue" evidence="3">
    <location>
        <position position="1"/>
    </location>
</feature>
<dbReference type="Gene3D" id="3.55.50.30">
    <property type="match status" value="1"/>
</dbReference>